<evidence type="ECO:0000256" key="7">
    <source>
        <dbReference type="ARBA" id="ARBA00047899"/>
    </source>
</evidence>
<dbReference type="InterPro" id="IPR011009">
    <property type="entry name" value="Kinase-like_dom_sf"/>
</dbReference>
<dbReference type="SUPFAM" id="SSF56112">
    <property type="entry name" value="Protein kinase-like (PK-like)"/>
    <property type="match status" value="1"/>
</dbReference>
<feature type="domain" description="Protein kinase" evidence="11">
    <location>
        <begin position="11"/>
        <end position="288"/>
    </location>
</feature>
<dbReference type="InterPro" id="IPR000719">
    <property type="entry name" value="Prot_kinase_dom"/>
</dbReference>
<dbReference type="Proteomes" id="UP000597444">
    <property type="component" value="Unassembled WGS sequence"/>
</dbReference>
<dbReference type="Gene3D" id="1.10.510.10">
    <property type="entry name" value="Transferase(Phosphotransferase) domain 1"/>
    <property type="match status" value="1"/>
</dbReference>
<accession>A0A8J3ITN0</accession>
<keyword evidence="5" id="KW-0418">Kinase</keyword>
<reference evidence="12" key="1">
    <citation type="submission" date="2020-10" db="EMBL/GenBank/DDBJ databases">
        <title>Taxonomic study of unclassified bacteria belonging to the class Ktedonobacteria.</title>
        <authorList>
            <person name="Yabe S."/>
            <person name="Wang C.M."/>
            <person name="Zheng Y."/>
            <person name="Sakai Y."/>
            <person name="Cavaletti L."/>
            <person name="Monciardini P."/>
            <person name="Donadio S."/>
        </authorList>
    </citation>
    <scope>NUCLEOTIDE SEQUENCE</scope>
    <source>
        <strain evidence="12">ID150040</strain>
    </source>
</reference>
<dbReference type="PROSITE" id="PS00107">
    <property type="entry name" value="PROTEIN_KINASE_ATP"/>
    <property type="match status" value="1"/>
</dbReference>
<evidence type="ECO:0000313" key="12">
    <source>
        <dbReference type="EMBL" id="GHO98330.1"/>
    </source>
</evidence>
<feature type="transmembrane region" description="Helical" evidence="10">
    <location>
        <begin position="425"/>
        <end position="444"/>
    </location>
</feature>
<dbReference type="SMART" id="SM00220">
    <property type="entry name" value="S_TKc"/>
    <property type="match status" value="1"/>
</dbReference>
<dbReference type="GO" id="GO:0004674">
    <property type="term" value="F:protein serine/threonine kinase activity"/>
    <property type="evidence" value="ECO:0007669"/>
    <property type="project" value="UniProtKB-KW"/>
</dbReference>
<keyword evidence="13" id="KW-1185">Reference proteome</keyword>
<dbReference type="PANTHER" id="PTHR43289">
    <property type="entry name" value="MITOGEN-ACTIVATED PROTEIN KINASE KINASE KINASE 20-RELATED"/>
    <property type="match status" value="1"/>
</dbReference>
<keyword evidence="10" id="KW-1133">Transmembrane helix</keyword>
<dbReference type="PANTHER" id="PTHR43289:SF6">
    <property type="entry name" value="SERINE_THREONINE-PROTEIN KINASE NEKL-3"/>
    <property type="match status" value="1"/>
</dbReference>
<keyword evidence="10" id="KW-0812">Transmembrane</keyword>
<feature type="binding site" evidence="9">
    <location>
        <position position="40"/>
    </location>
    <ligand>
        <name>ATP</name>
        <dbReference type="ChEBI" id="CHEBI:30616"/>
    </ligand>
</feature>
<evidence type="ECO:0000256" key="1">
    <source>
        <dbReference type="ARBA" id="ARBA00012513"/>
    </source>
</evidence>
<sequence length="818" mass="90004">MSTPQHRLDRYELQQRLGYGGMAEVWKAFDTQLHRYVAIKLLHADLQSDPDFVGRFEREAQLIASLHHPNIVRIYDFRVTQNPETEETTAYMVMEYVVGQTLAHYLQATARAGKYLTPANLVQLFTPICLAIDYAHQQRMLHRDIKPSNILLDKRDLARLPIGEPILSDFGIARLLNTSAHTHSGWWFGTPLYMSPEQALGAAGNERSDIYSLSIILYEACTGTTPFRGNSPTAIIMQHIDAPRISPALVNPEISPALEEVILRGMARRPEDRYDSASALGIALTEALNEPVPTALRQTAETFLAMSEPTSRGPVSLSNVSQDQAASDPLVPLVGAAAQPSSGPISTPPPLSNVELPQQTPIITSGKTLSSMPIIPPGAAALPTSTTPAGTPTTWPPPVPAMHPVHLPTGLSPMPPFNRWSRSRIVMSVLLILASLGALLFLLLPHLVSPLQPDAIPANQQVVGHAFFLSSGQLDPINSTGINDEVQLDLNGIPAPPDGKMYYAWLLGDQLQNEGSITALGPLTVNHGTSHLLYTGNESHTNLLASRSRILVTQEDASAPPSIYTPDYQSWLYYAKLPQASSPADQLHFSMLDHLRHLLSESPELKRRNLHGGLDMWFLRNTQKVLEWSTAARDDWRRNPDLQHRQFIRILDFLEGNAFVRADEPQAWPVVSVDPHDSQIGLVGPAPDGKDPPGYTFDDEPAPGYVYLISSHLAGAVLSPDATAEQRALAARIHTAIDQTRMWLEKAHQDTKQLVNMNKDQLTQPHALALLDDLVTQAQQAYAGQTDPISGQQISGAIWICNNIQRMANFELKPFSHL</sequence>
<dbReference type="EMBL" id="BNJK01000002">
    <property type="protein sequence ID" value="GHO98330.1"/>
    <property type="molecule type" value="Genomic_DNA"/>
</dbReference>
<evidence type="ECO:0000256" key="9">
    <source>
        <dbReference type="PROSITE-ProRule" id="PRU10141"/>
    </source>
</evidence>
<keyword evidence="4 9" id="KW-0547">Nucleotide-binding</keyword>
<keyword evidence="10" id="KW-0472">Membrane</keyword>
<dbReference type="AlphaFoldDB" id="A0A8J3ITN0"/>
<evidence type="ECO:0000256" key="8">
    <source>
        <dbReference type="ARBA" id="ARBA00048679"/>
    </source>
</evidence>
<gene>
    <name evidence="12" type="ORF">KSF_083780</name>
</gene>
<evidence type="ECO:0000313" key="13">
    <source>
        <dbReference type="Proteomes" id="UP000597444"/>
    </source>
</evidence>
<comment type="catalytic activity">
    <reaction evidence="8">
        <text>L-seryl-[protein] + ATP = O-phospho-L-seryl-[protein] + ADP + H(+)</text>
        <dbReference type="Rhea" id="RHEA:17989"/>
        <dbReference type="Rhea" id="RHEA-COMP:9863"/>
        <dbReference type="Rhea" id="RHEA-COMP:11604"/>
        <dbReference type="ChEBI" id="CHEBI:15378"/>
        <dbReference type="ChEBI" id="CHEBI:29999"/>
        <dbReference type="ChEBI" id="CHEBI:30616"/>
        <dbReference type="ChEBI" id="CHEBI:83421"/>
        <dbReference type="ChEBI" id="CHEBI:456216"/>
        <dbReference type="EC" id="2.7.11.1"/>
    </reaction>
</comment>
<dbReference type="CDD" id="cd14014">
    <property type="entry name" value="STKc_PknB_like"/>
    <property type="match status" value="1"/>
</dbReference>
<keyword evidence="3" id="KW-0808">Transferase</keyword>
<dbReference type="InterPro" id="IPR017441">
    <property type="entry name" value="Protein_kinase_ATP_BS"/>
</dbReference>
<keyword evidence="6 9" id="KW-0067">ATP-binding</keyword>
<dbReference type="GO" id="GO:0005524">
    <property type="term" value="F:ATP binding"/>
    <property type="evidence" value="ECO:0007669"/>
    <property type="project" value="UniProtKB-UniRule"/>
</dbReference>
<evidence type="ECO:0000256" key="6">
    <source>
        <dbReference type="ARBA" id="ARBA00022840"/>
    </source>
</evidence>
<dbReference type="Pfam" id="PF00069">
    <property type="entry name" value="Pkinase"/>
    <property type="match status" value="1"/>
</dbReference>
<evidence type="ECO:0000256" key="2">
    <source>
        <dbReference type="ARBA" id="ARBA00022527"/>
    </source>
</evidence>
<evidence type="ECO:0000259" key="11">
    <source>
        <dbReference type="PROSITE" id="PS50011"/>
    </source>
</evidence>
<dbReference type="Gene3D" id="3.30.200.20">
    <property type="entry name" value="Phosphorylase Kinase, domain 1"/>
    <property type="match status" value="1"/>
</dbReference>
<evidence type="ECO:0000256" key="3">
    <source>
        <dbReference type="ARBA" id="ARBA00022679"/>
    </source>
</evidence>
<keyword evidence="2" id="KW-0723">Serine/threonine-protein kinase</keyword>
<dbReference type="FunFam" id="3.30.200.20:FF:000035">
    <property type="entry name" value="Serine/threonine protein kinase Stk1"/>
    <property type="match status" value="1"/>
</dbReference>
<evidence type="ECO:0000256" key="10">
    <source>
        <dbReference type="SAM" id="Phobius"/>
    </source>
</evidence>
<evidence type="ECO:0000256" key="5">
    <source>
        <dbReference type="ARBA" id="ARBA00022777"/>
    </source>
</evidence>
<proteinExistence type="predicted"/>
<comment type="caution">
    <text evidence="12">The sequence shown here is derived from an EMBL/GenBank/DDBJ whole genome shotgun (WGS) entry which is preliminary data.</text>
</comment>
<dbReference type="RefSeq" id="WP_220209084.1">
    <property type="nucleotide sequence ID" value="NZ_BNJK01000002.1"/>
</dbReference>
<dbReference type="PROSITE" id="PS50011">
    <property type="entry name" value="PROTEIN_KINASE_DOM"/>
    <property type="match status" value="1"/>
</dbReference>
<evidence type="ECO:0000256" key="4">
    <source>
        <dbReference type="ARBA" id="ARBA00022741"/>
    </source>
</evidence>
<dbReference type="InterPro" id="IPR008271">
    <property type="entry name" value="Ser/Thr_kinase_AS"/>
</dbReference>
<dbReference type="EC" id="2.7.11.1" evidence="1"/>
<name>A0A8J3ITN0_9CHLR</name>
<comment type="catalytic activity">
    <reaction evidence="7">
        <text>L-threonyl-[protein] + ATP = O-phospho-L-threonyl-[protein] + ADP + H(+)</text>
        <dbReference type="Rhea" id="RHEA:46608"/>
        <dbReference type="Rhea" id="RHEA-COMP:11060"/>
        <dbReference type="Rhea" id="RHEA-COMP:11605"/>
        <dbReference type="ChEBI" id="CHEBI:15378"/>
        <dbReference type="ChEBI" id="CHEBI:30013"/>
        <dbReference type="ChEBI" id="CHEBI:30616"/>
        <dbReference type="ChEBI" id="CHEBI:61977"/>
        <dbReference type="ChEBI" id="CHEBI:456216"/>
        <dbReference type="EC" id="2.7.11.1"/>
    </reaction>
</comment>
<protein>
    <recommendedName>
        <fullName evidence="1">non-specific serine/threonine protein kinase</fullName>
        <ecNumber evidence="1">2.7.11.1</ecNumber>
    </recommendedName>
</protein>
<organism evidence="12 13">
    <name type="scientific">Reticulibacter mediterranei</name>
    <dbReference type="NCBI Taxonomy" id="2778369"/>
    <lineage>
        <taxon>Bacteria</taxon>
        <taxon>Bacillati</taxon>
        <taxon>Chloroflexota</taxon>
        <taxon>Ktedonobacteria</taxon>
        <taxon>Ktedonobacterales</taxon>
        <taxon>Reticulibacteraceae</taxon>
        <taxon>Reticulibacter</taxon>
    </lineage>
</organism>
<dbReference type="PROSITE" id="PS00108">
    <property type="entry name" value="PROTEIN_KINASE_ST"/>
    <property type="match status" value="1"/>
</dbReference>